<dbReference type="AlphaFoldDB" id="A0AAP3FX98"/>
<proteinExistence type="predicted"/>
<accession>A0AAP3FX98</accession>
<reference evidence="1" key="1">
    <citation type="submission" date="2022-02" db="EMBL/GenBank/DDBJ databases">
        <title>Crop Bioprotection Bacillus Genome Sequencing.</title>
        <authorList>
            <person name="Dunlap C."/>
        </authorList>
    </citation>
    <scope>NUCLEOTIDE SEQUENCE</scope>
    <source>
        <strain evidence="1">98-1</strain>
    </source>
</reference>
<gene>
    <name evidence="1" type="ORF">MOC71_08410</name>
</gene>
<dbReference type="EMBL" id="JALAOH010000018">
    <property type="protein sequence ID" value="MCY8316759.1"/>
    <property type="molecule type" value="Genomic_DNA"/>
</dbReference>
<evidence type="ECO:0000313" key="1">
    <source>
        <dbReference type="EMBL" id="MCY8316759.1"/>
    </source>
</evidence>
<organism evidence="1 2">
    <name type="scientific">Bacillus vallismortis</name>
    <dbReference type="NCBI Taxonomy" id="72361"/>
    <lineage>
        <taxon>Bacteria</taxon>
        <taxon>Bacillati</taxon>
        <taxon>Bacillota</taxon>
        <taxon>Bacilli</taxon>
        <taxon>Bacillales</taxon>
        <taxon>Bacillaceae</taxon>
        <taxon>Bacillus</taxon>
    </lineage>
</organism>
<dbReference type="Proteomes" id="UP001067121">
    <property type="component" value="Unassembled WGS sequence"/>
</dbReference>
<protein>
    <submittedName>
        <fullName evidence="1">Uncharacterized protein</fullName>
    </submittedName>
</protein>
<name>A0AAP3FX98_BACVA</name>
<dbReference type="RefSeq" id="WP_268543320.1">
    <property type="nucleotide sequence ID" value="NZ_JALAOH010000018.1"/>
</dbReference>
<evidence type="ECO:0000313" key="2">
    <source>
        <dbReference type="Proteomes" id="UP001067121"/>
    </source>
</evidence>
<comment type="caution">
    <text evidence="1">The sequence shown here is derived from an EMBL/GenBank/DDBJ whole genome shotgun (WGS) entry which is preliminary data.</text>
</comment>
<sequence length="361" mass="42517">MSAYQRDWSRLLIKVESLTPGKTFKNYKILCGELGLEIKRSGDSRKAQFRELERYCTYSKVGHSIIIDKVYEQPLQKEKRKGNNTVYSELIQLLILDMLAQSKNGNMSISKGMLIKSVSLVNHNYKYCFEKRKSLAKYINTDTEIVNDFYDSSNNSFKKAIEQALNKLVEKRLIMYDIIIKICEKGKFRPRKASSAEKKMIMTCEKQVLDELGYKELSHVRVSRHWNEFKRRSQVLIKDCSNIQYYFAAYDITANDKYIENECKELIGFLLKEIERIDYKEKLNQTACSRLLKNAEGRRKKSYSIFRENNYRISENYIRDFEKLIAILINEDAESIIYRIEQMEAQDDLTYDIEHSLPSGL</sequence>